<dbReference type="InterPro" id="IPR012340">
    <property type="entry name" value="NA-bd_OB-fold"/>
</dbReference>
<organism evidence="6">
    <name type="scientific">Caldilineaceae bacterium SB0662_bin_9</name>
    <dbReference type="NCBI Taxonomy" id="2605258"/>
    <lineage>
        <taxon>Bacteria</taxon>
        <taxon>Bacillati</taxon>
        <taxon>Chloroflexota</taxon>
        <taxon>Caldilineae</taxon>
        <taxon>Caldilineales</taxon>
        <taxon>Caldilineaceae</taxon>
    </lineage>
</organism>
<dbReference type="PRINTS" id="PR00681">
    <property type="entry name" value="RIBOSOMALS1"/>
</dbReference>
<proteinExistence type="inferred from homology"/>
<dbReference type="Pfam" id="PF00575">
    <property type="entry name" value="S1"/>
    <property type="match status" value="3"/>
</dbReference>
<gene>
    <name evidence="6" type="ORF">F4Y08_06025</name>
</gene>
<dbReference type="InterPro" id="IPR050437">
    <property type="entry name" value="Ribos_protein_bS1-like"/>
</dbReference>
<dbReference type="GO" id="GO:0003729">
    <property type="term" value="F:mRNA binding"/>
    <property type="evidence" value="ECO:0007669"/>
    <property type="project" value="TreeGrafter"/>
</dbReference>
<dbReference type="CDD" id="cd05688">
    <property type="entry name" value="S1_RPS1_repeat_ec3"/>
    <property type="match status" value="1"/>
</dbReference>
<dbReference type="FunFam" id="2.40.50.140:FF:000051">
    <property type="entry name" value="RNA-binding transcriptional accessory protein"/>
    <property type="match status" value="1"/>
</dbReference>
<comment type="similarity">
    <text evidence="1">Belongs to the bacterial ribosomal protein bS1 family.</text>
</comment>
<dbReference type="EMBL" id="VXPY01000037">
    <property type="protein sequence ID" value="MYD89884.1"/>
    <property type="molecule type" value="Genomic_DNA"/>
</dbReference>
<comment type="caution">
    <text evidence="6">The sequence shown here is derived from an EMBL/GenBank/DDBJ whole genome shotgun (WGS) entry which is preliminary data.</text>
</comment>
<dbReference type="PANTHER" id="PTHR10724:SF7">
    <property type="entry name" value="SMALL RIBOSOMAL SUBUNIT PROTEIN BS1C"/>
    <property type="match status" value="1"/>
</dbReference>
<dbReference type="SMART" id="SM00316">
    <property type="entry name" value="S1"/>
    <property type="match status" value="3"/>
</dbReference>
<feature type="domain" description="S1 motif" evidence="5">
    <location>
        <begin position="246"/>
        <end position="314"/>
    </location>
</feature>
<dbReference type="GO" id="GO:0006412">
    <property type="term" value="P:translation"/>
    <property type="evidence" value="ECO:0007669"/>
    <property type="project" value="TreeGrafter"/>
</dbReference>
<feature type="domain" description="S1 motif" evidence="5">
    <location>
        <begin position="148"/>
        <end position="225"/>
    </location>
</feature>
<keyword evidence="2" id="KW-0689">Ribosomal protein</keyword>
<feature type="compositionally biased region" description="Basic and acidic residues" evidence="4">
    <location>
        <begin position="24"/>
        <end position="36"/>
    </location>
</feature>
<dbReference type="PANTHER" id="PTHR10724">
    <property type="entry name" value="30S RIBOSOMAL PROTEIN S1"/>
    <property type="match status" value="1"/>
</dbReference>
<feature type="region of interest" description="Disordered" evidence="4">
    <location>
        <begin position="1"/>
        <end position="44"/>
    </location>
</feature>
<dbReference type="GO" id="GO:0005737">
    <property type="term" value="C:cytoplasm"/>
    <property type="evidence" value="ECO:0007669"/>
    <property type="project" value="UniProtKB-ARBA"/>
</dbReference>
<dbReference type="GO" id="GO:0003735">
    <property type="term" value="F:structural constituent of ribosome"/>
    <property type="evidence" value="ECO:0007669"/>
    <property type="project" value="TreeGrafter"/>
</dbReference>
<evidence type="ECO:0000256" key="1">
    <source>
        <dbReference type="ARBA" id="ARBA00006767"/>
    </source>
</evidence>
<feature type="domain" description="S1 motif" evidence="5">
    <location>
        <begin position="331"/>
        <end position="400"/>
    </location>
</feature>
<reference evidence="6" key="1">
    <citation type="submission" date="2019-09" db="EMBL/GenBank/DDBJ databases">
        <title>Characterisation of the sponge microbiome using genome-centric metagenomics.</title>
        <authorList>
            <person name="Engelberts J.P."/>
            <person name="Robbins S.J."/>
            <person name="De Goeij J.M."/>
            <person name="Aranda M."/>
            <person name="Bell S.C."/>
            <person name="Webster N.S."/>
        </authorList>
    </citation>
    <scope>NUCLEOTIDE SEQUENCE</scope>
    <source>
        <strain evidence="6">SB0662_bin_9</strain>
    </source>
</reference>
<keyword evidence="3" id="KW-0687">Ribonucleoprotein</keyword>
<dbReference type="Gene3D" id="2.40.50.140">
    <property type="entry name" value="Nucleic acid-binding proteins"/>
    <property type="match status" value="3"/>
</dbReference>
<feature type="compositionally biased region" description="Basic and acidic residues" evidence="4">
    <location>
        <begin position="8"/>
        <end position="17"/>
    </location>
</feature>
<protein>
    <submittedName>
        <fullName evidence="6">S1 RNA-binding domain-containing protein</fullName>
    </submittedName>
</protein>
<dbReference type="SUPFAM" id="SSF50249">
    <property type="entry name" value="Nucleic acid-binding proteins"/>
    <property type="match status" value="3"/>
</dbReference>
<dbReference type="InterPro" id="IPR003029">
    <property type="entry name" value="S1_domain"/>
</dbReference>
<evidence type="ECO:0000256" key="3">
    <source>
        <dbReference type="ARBA" id="ARBA00023274"/>
    </source>
</evidence>
<evidence type="ECO:0000313" key="6">
    <source>
        <dbReference type="EMBL" id="MYD89884.1"/>
    </source>
</evidence>
<evidence type="ECO:0000256" key="4">
    <source>
        <dbReference type="SAM" id="MobiDB-lite"/>
    </source>
</evidence>
<evidence type="ECO:0000256" key="2">
    <source>
        <dbReference type="ARBA" id="ARBA00022980"/>
    </source>
</evidence>
<dbReference type="InterPro" id="IPR035104">
    <property type="entry name" value="Ribosomal_protein_S1-like"/>
</dbReference>
<sequence length="425" mass="48297">MNDSYGYGRDRGDRAPDGRGYAGRQDHPSRYSERPGGRPQSNYDDALESVQRHSVVNGTVLHEDEDGGIIVQINGARFEGKVSETELRQLPPEMQADLREEGHTCEFFVRRTPARNSSADEPMYYDLTITGLWREEDWRLAEDALRSGDVFPAVPTKYNKGGLLVRFGRMLEGFVPISHIWNFPSFREPEQREEALNRWVNEGEEMSVKVIEVTREKRKLVLSNKEAVLDRNREDKAALFETLQVGDVVEGTVRNIRDFGAFVDIGGVEGLLHISEIDWDLVRHPSDYLQEGQVLEVKVLHIDREKGRVKLSRKALAPTPWKTVPERYNVGQVVWVDITKKKDFGAFAKLEPGVEGLIHVSEVAPKAERNPMVTINEGDRLEVEIIRIDAANQRIGLSRARVLNASSGWSASGEFEDDYEDYNDY</sequence>
<accession>A0A6B1DU36</accession>
<evidence type="ECO:0000259" key="5">
    <source>
        <dbReference type="PROSITE" id="PS50126"/>
    </source>
</evidence>
<dbReference type="AlphaFoldDB" id="A0A6B1DU36"/>
<dbReference type="PROSITE" id="PS50126">
    <property type="entry name" value="S1"/>
    <property type="match status" value="3"/>
</dbReference>
<name>A0A6B1DU36_9CHLR</name>